<accession>A0A2T4BZZ0</accession>
<reference evidence="2 3" key="1">
    <citation type="submission" date="2016-07" db="EMBL/GenBank/DDBJ databases">
        <title>Multiple horizontal gene transfer events from other fungi enriched the ability of initially mycotrophic Trichoderma (Ascomycota) to feed on dead plant biomass.</title>
        <authorList>
            <consortium name="DOE Joint Genome Institute"/>
            <person name="Aerts A."/>
            <person name="Atanasova L."/>
            <person name="Chenthamara K."/>
            <person name="Zhang J."/>
            <person name="Grujic M."/>
            <person name="Henrissat B."/>
            <person name="Kuo A."/>
            <person name="Salamov A."/>
            <person name="Lipzen A."/>
            <person name="Labutti K."/>
            <person name="Barry K."/>
            <person name="Miao Y."/>
            <person name="Rahimi M.J."/>
            <person name="Shen Q."/>
            <person name="Grigoriev I.V."/>
            <person name="Kubicek C.P."/>
            <person name="Druzhinina I.S."/>
        </authorList>
    </citation>
    <scope>NUCLEOTIDE SEQUENCE [LARGE SCALE GENOMIC DNA]</scope>
    <source>
        <strain evidence="2 3">ATCC 18648</strain>
    </source>
</reference>
<protein>
    <submittedName>
        <fullName evidence="2">TPR-like protein</fullName>
    </submittedName>
</protein>
<dbReference type="PROSITE" id="PS50005">
    <property type="entry name" value="TPR"/>
    <property type="match status" value="1"/>
</dbReference>
<dbReference type="InterPro" id="IPR011990">
    <property type="entry name" value="TPR-like_helical_dom_sf"/>
</dbReference>
<keyword evidence="3" id="KW-1185">Reference proteome</keyword>
<sequence>MDDKTAALEDDGYFNLGTYHRPITTKSPDAQRWFNRGLIWAYGLNHQEASNCFDKVIQADPDCAMGYWGLANTRGRYYDKAWRAFDAEEAKAGIRDSYNASRLASNLAANASPVEQALINAIVARYPHSAPTKEYSDWDRAYADSIEAVYKEFSGDLDVVVFYAEALMNLVSGEMWDPNSGEPVPEARTLDVNAAVTKALAQKGASEHPGLLQLYIRLMERSRTPEVAIPSAQLLRSLVPDSGHFSRMASRIDILLGGYRGAIAANAAAIKADARYMEKAKGRDTSMNVFYRVQKYHSLIYAAMMSGQSQLALDYCIRLEESLPVELLETESPPLALWLEFCWALRIHVLVRFGRWDEIIQLNLPDQRRLFCTPVATIQWAKCMAYAAMGDTDEGMERHMAFVKALMRVPSARLTSPHKNRVLLQAGITHLNGHREYFKGNYEEAFNWMRQYIEKEDGLMYSQPWGSMQPARHVYGAMLLEQGRVEEAAKVYAEDLGIDGSLPRYRQHPNNIWALRGYHECLMLLGRTAEAKKLEFWLKMAESVADVPTQSSAFLGFSAKENFC</sequence>
<dbReference type="SUPFAM" id="SSF48452">
    <property type="entry name" value="TPR-like"/>
    <property type="match status" value="2"/>
</dbReference>
<dbReference type="Gene3D" id="1.25.40.10">
    <property type="entry name" value="Tetratricopeptide repeat domain"/>
    <property type="match status" value="2"/>
</dbReference>
<dbReference type="PANTHER" id="PTHR45588">
    <property type="entry name" value="TPR DOMAIN-CONTAINING PROTEIN"/>
    <property type="match status" value="1"/>
</dbReference>
<dbReference type="STRING" id="983965.A0A2T4BZZ0"/>
<feature type="repeat" description="TPR" evidence="1">
    <location>
        <begin position="30"/>
        <end position="63"/>
    </location>
</feature>
<evidence type="ECO:0000256" key="1">
    <source>
        <dbReference type="PROSITE-ProRule" id="PRU00339"/>
    </source>
</evidence>
<name>A0A2T4BZZ0_TRILO</name>
<organism evidence="2 3">
    <name type="scientific">Trichoderma longibrachiatum ATCC 18648</name>
    <dbReference type="NCBI Taxonomy" id="983965"/>
    <lineage>
        <taxon>Eukaryota</taxon>
        <taxon>Fungi</taxon>
        <taxon>Dikarya</taxon>
        <taxon>Ascomycota</taxon>
        <taxon>Pezizomycotina</taxon>
        <taxon>Sordariomycetes</taxon>
        <taxon>Hypocreomycetidae</taxon>
        <taxon>Hypocreales</taxon>
        <taxon>Hypocreaceae</taxon>
        <taxon>Trichoderma</taxon>
    </lineage>
</organism>
<dbReference type="OrthoDB" id="414774at2759"/>
<dbReference type="AlphaFoldDB" id="A0A2T4BZZ0"/>
<proteinExistence type="predicted"/>
<dbReference type="Proteomes" id="UP000240760">
    <property type="component" value="Unassembled WGS sequence"/>
</dbReference>
<dbReference type="EMBL" id="KZ679135">
    <property type="protein sequence ID" value="PTB74815.1"/>
    <property type="molecule type" value="Genomic_DNA"/>
</dbReference>
<dbReference type="InterPro" id="IPR019734">
    <property type="entry name" value="TPR_rpt"/>
</dbReference>
<evidence type="ECO:0000313" key="3">
    <source>
        <dbReference type="Proteomes" id="UP000240760"/>
    </source>
</evidence>
<keyword evidence="1" id="KW-0802">TPR repeat</keyword>
<dbReference type="PANTHER" id="PTHR45588:SF1">
    <property type="entry name" value="WW DOMAIN-CONTAINING PROTEIN"/>
    <property type="match status" value="1"/>
</dbReference>
<gene>
    <name evidence="2" type="ORF">M440DRAFT_1380387</name>
</gene>
<evidence type="ECO:0000313" key="2">
    <source>
        <dbReference type="EMBL" id="PTB74815.1"/>
    </source>
</evidence>